<dbReference type="EMBL" id="VGJX01000288">
    <property type="protein sequence ID" value="MBM3274670.1"/>
    <property type="molecule type" value="Genomic_DNA"/>
</dbReference>
<evidence type="ECO:0008006" key="5">
    <source>
        <dbReference type="Google" id="ProtNLM"/>
    </source>
</evidence>
<name>A0A938BN34_9BACT</name>
<feature type="chain" id="PRO_5036830218" description="Lipoprotein" evidence="2">
    <location>
        <begin position="19"/>
        <end position="255"/>
    </location>
</feature>
<reference evidence="3 4" key="1">
    <citation type="submission" date="2019-03" db="EMBL/GenBank/DDBJ databases">
        <title>Lake Tanganyika Metagenome-Assembled Genomes (MAGs).</title>
        <authorList>
            <person name="Tran P."/>
        </authorList>
    </citation>
    <scope>NUCLEOTIDE SEQUENCE [LARGE SCALE GENOMIC DNA]</scope>
    <source>
        <strain evidence="3">K_DeepCast_65m_m2_236</strain>
    </source>
</reference>
<accession>A0A938BN34</accession>
<dbReference type="AlphaFoldDB" id="A0A938BN34"/>
<evidence type="ECO:0000256" key="2">
    <source>
        <dbReference type="SAM" id="SignalP"/>
    </source>
</evidence>
<proteinExistence type="predicted"/>
<dbReference type="Proteomes" id="UP000703893">
    <property type="component" value="Unassembled WGS sequence"/>
</dbReference>
<feature type="signal peptide" evidence="2">
    <location>
        <begin position="1"/>
        <end position="18"/>
    </location>
</feature>
<evidence type="ECO:0000313" key="4">
    <source>
        <dbReference type="Proteomes" id="UP000703893"/>
    </source>
</evidence>
<evidence type="ECO:0000256" key="1">
    <source>
        <dbReference type="SAM" id="MobiDB-lite"/>
    </source>
</evidence>
<evidence type="ECO:0000313" key="3">
    <source>
        <dbReference type="EMBL" id="MBM3274670.1"/>
    </source>
</evidence>
<dbReference type="PROSITE" id="PS51257">
    <property type="entry name" value="PROKAR_LIPOPROTEIN"/>
    <property type="match status" value="1"/>
</dbReference>
<organism evidence="3 4">
    <name type="scientific">Candidatus Tanganyikabacteria bacterium</name>
    <dbReference type="NCBI Taxonomy" id="2961651"/>
    <lineage>
        <taxon>Bacteria</taxon>
        <taxon>Bacillati</taxon>
        <taxon>Candidatus Sericytochromatia</taxon>
        <taxon>Candidatus Tanganyikabacteria</taxon>
    </lineage>
</organism>
<sequence length="255" mass="27462">MRFSPILAAFAVVALTVAGCGRTPISPDVPATAKPDTQKQQPANPRAPFQQPGQGAGQLNVQQLLQEVSAAFNAMPGYRADLESTDSKGTHKALVKSKVVFSKPEVLKFEIMSNSDQAGQTGTKALWRGGKTIDIRPSGLLGFAKVTLQTSDNRVKTLNGYTIDQINVKAAMNSLLSPRAQIRNLGNSNLGPRQMVLLDVIGATMTSDIDHQRIGIDSQTKLPILIDMLKGEESRYAVRLHNMAVTKPNSSELSI</sequence>
<keyword evidence="2" id="KW-0732">Signal</keyword>
<feature type="region of interest" description="Disordered" evidence="1">
    <location>
        <begin position="27"/>
        <end position="55"/>
    </location>
</feature>
<comment type="caution">
    <text evidence="3">The sequence shown here is derived from an EMBL/GenBank/DDBJ whole genome shotgun (WGS) entry which is preliminary data.</text>
</comment>
<protein>
    <recommendedName>
        <fullName evidence="5">Lipoprotein</fullName>
    </recommendedName>
</protein>
<gene>
    <name evidence="3" type="ORF">FJZ00_05935</name>
</gene>